<dbReference type="AlphaFoldDB" id="A0A6N7ZKL0"/>
<feature type="transmembrane region" description="Helical" evidence="2">
    <location>
        <begin position="43"/>
        <end position="63"/>
    </location>
</feature>
<feature type="transmembrane region" description="Helical" evidence="2">
    <location>
        <begin position="143"/>
        <end position="162"/>
    </location>
</feature>
<dbReference type="InterPro" id="IPR004711">
    <property type="entry name" value="Benzoate_Transporter"/>
</dbReference>
<evidence type="ECO:0000313" key="3">
    <source>
        <dbReference type="EMBL" id="MTG90045.1"/>
    </source>
</evidence>
<feature type="transmembrane region" description="Helical" evidence="2">
    <location>
        <begin position="93"/>
        <end position="110"/>
    </location>
</feature>
<dbReference type="Proteomes" id="UP000440668">
    <property type="component" value="Unassembled WGS sequence"/>
</dbReference>
<comment type="caution">
    <text evidence="3">The sequence shown here is derived from an EMBL/GenBank/DDBJ whole genome shotgun (WGS) entry which is preliminary data.</text>
</comment>
<evidence type="ECO:0000256" key="2">
    <source>
        <dbReference type="SAM" id="Phobius"/>
    </source>
</evidence>
<feature type="transmembrane region" description="Helical" evidence="2">
    <location>
        <begin position="298"/>
        <end position="317"/>
    </location>
</feature>
<feature type="transmembrane region" description="Helical" evidence="2">
    <location>
        <begin position="248"/>
        <end position="278"/>
    </location>
</feature>
<dbReference type="PANTHER" id="PTHR30199:SF0">
    <property type="entry name" value="INNER MEMBRANE PROTEIN YDCO"/>
    <property type="match status" value="1"/>
</dbReference>
<dbReference type="Pfam" id="PF03594">
    <property type="entry name" value="BenE"/>
    <property type="match status" value="1"/>
</dbReference>
<dbReference type="GO" id="GO:0042925">
    <property type="term" value="F:benzoate transmembrane transporter activity"/>
    <property type="evidence" value="ECO:0007669"/>
    <property type="project" value="InterPro"/>
</dbReference>
<feature type="transmembrane region" description="Helical" evidence="2">
    <location>
        <begin position="169"/>
        <end position="187"/>
    </location>
</feature>
<organism evidence="3 4">
    <name type="scientific">Cellulosimicrobium composti</name>
    <dbReference type="NCBI Taxonomy" id="2672572"/>
    <lineage>
        <taxon>Bacteria</taxon>
        <taxon>Bacillati</taxon>
        <taxon>Actinomycetota</taxon>
        <taxon>Actinomycetes</taxon>
        <taxon>Micrococcales</taxon>
        <taxon>Promicromonosporaceae</taxon>
        <taxon>Cellulosimicrobium</taxon>
    </lineage>
</organism>
<feature type="transmembrane region" description="Helical" evidence="2">
    <location>
        <begin position="324"/>
        <end position="343"/>
    </location>
</feature>
<keyword evidence="2" id="KW-0812">Transmembrane</keyword>
<dbReference type="EMBL" id="WMKA01000036">
    <property type="protein sequence ID" value="MTG90045.1"/>
    <property type="molecule type" value="Genomic_DNA"/>
</dbReference>
<name>A0A6N7ZKL0_9MICO</name>
<proteinExistence type="predicted"/>
<evidence type="ECO:0000256" key="1">
    <source>
        <dbReference type="SAM" id="MobiDB-lite"/>
    </source>
</evidence>
<dbReference type="GO" id="GO:0005886">
    <property type="term" value="C:plasma membrane"/>
    <property type="evidence" value="ECO:0007669"/>
    <property type="project" value="TreeGrafter"/>
</dbReference>
<sequence length="430" mass="42951">MDPAPDRLRPVLAGLVTALVGFTSSFAVVLAGLRAVGATPDQAASGLLALCVTQGAGILWLTWRHRTPLTLAWSTPGAALLVSTGAVTGGWPAAVGAFCVVGALVLLTALWPRLGDLVAAIPAPIAQAMLAGVLLTLCLAPVRSLVATPLLVAPVVLTWLVLLRVAPRWAAPAALAVTLAVVGYEAVDGGTLAWSDAVPRLDLTTPALSWQAVVGLAVPLYVVTMASQNVPGVAVMASFGYRVPWREAMTVTGLATLAGATAGGHAINLAAISAALAAGPEAHPDPRRRWVAAHTAGWAYLVLAVGSAGLAALVAAAPAGLVEAAAGLALVGTLGAAVVGAVAEPRGREAAVVTFLVAASGTVVAGVGAAFWAILAGLAVHAVLTARRRPAGAPAEPPREPSTASPPPPTTSEREASPRGGTSARPWHTA</sequence>
<protein>
    <submittedName>
        <fullName evidence="3">Benzoate/H(+) symporter BenE family transporter</fullName>
    </submittedName>
</protein>
<keyword evidence="2" id="KW-0472">Membrane</keyword>
<feature type="region of interest" description="Disordered" evidence="1">
    <location>
        <begin position="389"/>
        <end position="430"/>
    </location>
</feature>
<feature type="transmembrane region" description="Helical" evidence="2">
    <location>
        <begin position="355"/>
        <end position="380"/>
    </location>
</feature>
<feature type="transmembrane region" description="Helical" evidence="2">
    <location>
        <begin position="117"/>
        <end position="137"/>
    </location>
</feature>
<dbReference type="NCBIfam" id="TIGR00843">
    <property type="entry name" value="benE"/>
    <property type="match status" value="1"/>
</dbReference>
<reference evidence="3 4" key="1">
    <citation type="submission" date="2019-11" db="EMBL/GenBank/DDBJ databases">
        <title>Cellulosimicrobium composti sp. nov. isolated from a compost.</title>
        <authorList>
            <person name="Yang Y."/>
        </authorList>
    </citation>
    <scope>NUCLEOTIDE SEQUENCE [LARGE SCALE GENOMIC DNA]</scope>
    <source>
        <strain evidence="3 4">BIT-GX5</strain>
    </source>
</reference>
<keyword evidence="2" id="KW-1133">Transmembrane helix</keyword>
<dbReference type="PANTHER" id="PTHR30199">
    <property type="entry name" value="MFS FAMILY TRANSPORTER, PREDICTED SUBSTRATE BENZOATE"/>
    <property type="match status" value="1"/>
</dbReference>
<evidence type="ECO:0000313" key="4">
    <source>
        <dbReference type="Proteomes" id="UP000440668"/>
    </source>
</evidence>
<feature type="transmembrane region" description="Helical" evidence="2">
    <location>
        <begin position="207"/>
        <end position="227"/>
    </location>
</feature>
<gene>
    <name evidence="3" type="primary">benE</name>
    <name evidence="3" type="ORF">GJV82_13990</name>
</gene>
<dbReference type="RefSeq" id="WP_155099644.1">
    <property type="nucleotide sequence ID" value="NZ_WMKA01000036.1"/>
</dbReference>
<accession>A0A6N7ZKL0</accession>